<feature type="non-terminal residue" evidence="1">
    <location>
        <position position="112"/>
    </location>
</feature>
<dbReference type="Proteomes" id="UP000789405">
    <property type="component" value="Unassembled WGS sequence"/>
</dbReference>
<name>A0A9N9PG78_9GLOM</name>
<accession>A0A9N9PG78</accession>
<dbReference type="AlphaFoldDB" id="A0A9N9PG78"/>
<protein>
    <submittedName>
        <fullName evidence="1">12418_t:CDS:1</fullName>
    </submittedName>
</protein>
<dbReference type="OrthoDB" id="432528at2759"/>
<organism evidence="1 2">
    <name type="scientific">Dentiscutata erythropus</name>
    <dbReference type="NCBI Taxonomy" id="1348616"/>
    <lineage>
        <taxon>Eukaryota</taxon>
        <taxon>Fungi</taxon>
        <taxon>Fungi incertae sedis</taxon>
        <taxon>Mucoromycota</taxon>
        <taxon>Glomeromycotina</taxon>
        <taxon>Glomeromycetes</taxon>
        <taxon>Diversisporales</taxon>
        <taxon>Gigasporaceae</taxon>
        <taxon>Dentiscutata</taxon>
    </lineage>
</organism>
<feature type="non-terminal residue" evidence="1">
    <location>
        <position position="1"/>
    </location>
</feature>
<dbReference type="InterPro" id="IPR015915">
    <property type="entry name" value="Kelch-typ_b-propeller"/>
</dbReference>
<proteinExistence type="predicted"/>
<comment type="caution">
    <text evidence="1">The sequence shown here is derived from an EMBL/GenBank/DDBJ whole genome shotgun (WGS) entry which is preliminary data.</text>
</comment>
<dbReference type="EMBL" id="CAJVPY010050064">
    <property type="protein sequence ID" value="CAG8813407.1"/>
    <property type="molecule type" value="Genomic_DNA"/>
</dbReference>
<sequence length="112" mass="12805">VIIDNRLLILGGFTNTTGSYELFYLNLLKPFDNNNLTWTLIPDGNLTVYVYRSTSILSMDNSTIYLIGGVKTNQNGYYDFSKPFYTYNYSINKWDAPKIIGNEVPIRQSIEG</sequence>
<reference evidence="1" key="1">
    <citation type="submission" date="2021-06" db="EMBL/GenBank/DDBJ databases">
        <authorList>
            <person name="Kallberg Y."/>
            <person name="Tangrot J."/>
            <person name="Rosling A."/>
        </authorList>
    </citation>
    <scope>NUCLEOTIDE SEQUENCE</scope>
    <source>
        <strain evidence="1">MA453B</strain>
    </source>
</reference>
<gene>
    <name evidence="1" type="ORF">DERYTH_LOCUS25793</name>
</gene>
<dbReference type="Gene3D" id="2.120.10.80">
    <property type="entry name" value="Kelch-type beta propeller"/>
    <property type="match status" value="1"/>
</dbReference>
<evidence type="ECO:0000313" key="1">
    <source>
        <dbReference type="EMBL" id="CAG8813407.1"/>
    </source>
</evidence>
<dbReference type="SUPFAM" id="SSF117281">
    <property type="entry name" value="Kelch motif"/>
    <property type="match status" value="1"/>
</dbReference>
<keyword evidence="2" id="KW-1185">Reference proteome</keyword>
<evidence type="ECO:0000313" key="2">
    <source>
        <dbReference type="Proteomes" id="UP000789405"/>
    </source>
</evidence>